<dbReference type="InterPro" id="IPR006225">
    <property type="entry name" value="PsdUridine_synth_RluC/D"/>
</dbReference>
<dbReference type="InterPro" id="IPR006145">
    <property type="entry name" value="PsdUridine_synth_RsuA/RluA"/>
</dbReference>
<dbReference type="FunCoup" id="U2E9P6">
    <property type="interactions" value="250"/>
</dbReference>
<reference evidence="6 7" key="1">
    <citation type="journal article" date="2011" name="J. Bacteriol.">
        <title>Genome sequence of Haloplasma contractile, an unusual contractile bacterium from a deep-sea anoxic brine lake.</title>
        <authorList>
            <person name="Antunes A."/>
            <person name="Alam I."/>
            <person name="El Dorry H."/>
            <person name="Siam R."/>
            <person name="Robertson A."/>
            <person name="Bajic V.B."/>
            <person name="Stingl U."/>
        </authorList>
    </citation>
    <scope>NUCLEOTIDE SEQUENCE [LARGE SCALE GENOMIC DNA]</scope>
    <source>
        <strain evidence="6 7">SSD-17B</strain>
    </source>
</reference>
<evidence type="ECO:0000256" key="2">
    <source>
        <dbReference type="ARBA" id="ARBA00010876"/>
    </source>
</evidence>
<dbReference type="GO" id="GO:0140098">
    <property type="term" value="F:catalytic activity, acting on RNA"/>
    <property type="evidence" value="ECO:0007669"/>
    <property type="project" value="UniProtKB-ARBA"/>
</dbReference>
<keyword evidence="7" id="KW-1185">Reference proteome</keyword>
<evidence type="ECO:0000313" key="6">
    <source>
        <dbReference type="EMBL" id="ERJ11556.1"/>
    </source>
</evidence>
<dbReference type="InParanoid" id="U2E9P6"/>
<name>U2E9P6_9MOLU</name>
<dbReference type="Gene3D" id="3.30.2350.10">
    <property type="entry name" value="Pseudouridine synthase"/>
    <property type="match status" value="1"/>
</dbReference>
<dbReference type="EMBL" id="AFNU02000010">
    <property type="protein sequence ID" value="ERJ11556.1"/>
    <property type="molecule type" value="Genomic_DNA"/>
</dbReference>
<comment type="caution">
    <text evidence="6">The sequence shown here is derived from an EMBL/GenBank/DDBJ whole genome shotgun (WGS) entry which is preliminary data.</text>
</comment>
<reference evidence="6 7" key="2">
    <citation type="journal article" date="2013" name="PLoS ONE">
        <title>INDIGO - INtegrated Data Warehouse of MIcrobial GenOmes with Examples from the Red Sea Extremophiles.</title>
        <authorList>
            <person name="Alam I."/>
            <person name="Antunes A."/>
            <person name="Kamau A.A."/>
            <person name="Ba Alawi W."/>
            <person name="Kalkatawi M."/>
            <person name="Stingl U."/>
            <person name="Bajic V.B."/>
        </authorList>
    </citation>
    <scope>NUCLEOTIDE SEQUENCE [LARGE SCALE GENOMIC DNA]</scope>
    <source>
        <strain evidence="6 7">SSD-17B</strain>
    </source>
</reference>
<dbReference type="GO" id="GO:0000455">
    <property type="term" value="P:enzyme-directed rRNA pseudouridine synthesis"/>
    <property type="evidence" value="ECO:0007669"/>
    <property type="project" value="TreeGrafter"/>
</dbReference>
<dbReference type="GO" id="GO:0003723">
    <property type="term" value="F:RNA binding"/>
    <property type="evidence" value="ECO:0007669"/>
    <property type="project" value="InterPro"/>
</dbReference>
<protein>
    <recommendedName>
        <fullName evidence="4">Pseudouridine synthase</fullName>
        <ecNumber evidence="4">5.4.99.-</ecNumber>
    </recommendedName>
</protein>
<evidence type="ECO:0000313" key="7">
    <source>
        <dbReference type="Proteomes" id="UP000005707"/>
    </source>
</evidence>
<dbReference type="InterPro" id="IPR006224">
    <property type="entry name" value="PsdUridine_synth_RluA-like_CS"/>
</dbReference>
<dbReference type="Pfam" id="PF00849">
    <property type="entry name" value="PseudoU_synth_2"/>
    <property type="match status" value="1"/>
</dbReference>
<gene>
    <name evidence="6" type="primary">rluD</name>
    <name evidence="6" type="ORF">HLPCO_002468</name>
</gene>
<accession>U2E9P6</accession>
<dbReference type="RefSeq" id="WP_008827115.1">
    <property type="nucleotide sequence ID" value="NZ_AFNU02000010.1"/>
</dbReference>
<sequence>MELMYTIKEQDAGKNIKTFLLERNISRKLLISIKHRGGTVLLNEKCVRLVDRLSEQDVLIVKLPDEIPSDNLSPQNLETLGFPLQIVYEDDFLLVINKQHGIACIPNMRYKNLTLANSIMHHYKKINQQTTVHFINRLDKDTSGLLIVAKNRYIHHLMNDKTKIKRKYLAIVEHTIAKNITIEHAIKRDETHPVKRLVVRDEHENGKSATTIVTPKEWYQQHTLVECELLTGRTHQIRVHLSSIGHPLIGDSLYGGGVNYINRQALHSYKLQFKHPITNQLLKFEIPAAHDMKQVILQLEKLQGQVHNTLFQIT</sequence>
<dbReference type="eggNOG" id="COG0564">
    <property type="taxonomic scope" value="Bacteria"/>
</dbReference>
<dbReference type="OrthoDB" id="9807829at2"/>
<dbReference type="GO" id="GO:0009982">
    <property type="term" value="F:pseudouridine synthase activity"/>
    <property type="evidence" value="ECO:0007669"/>
    <property type="project" value="InterPro"/>
</dbReference>
<dbReference type="Proteomes" id="UP000005707">
    <property type="component" value="Unassembled WGS sequence"/>
</dbReference>
<evidence type="ECO:0000256" key="1">
    <source>
        <dbReference type="ARBA" id="ARBA00000073"/>
    </source>
</evidence>
<evidence type="ECO:0000259" key="5">
    <source>
        <dbReference type="Pfam" id="PF00849"/>
    </source>
</evidence>
<dbReference type="InterPro" id="IPR050188">
    <property type="entry name" value="RluA_PseudoU_synthase"/>
</dbReference>
<organism evidence="6 7">
    <name type="scientific">Haloplasma contractile SSD-17B</name>
    <dbReference type="NCBI Taxonomy" id="1033810"/>
    <lineage>
        <taxon>Bacteria</taxon>
        <taxon>Bacillati</taxon>
        <taxon>Mycoplasmatota</taxon>
        <taxon>Mollicutes</taxon>
        <taxon>Haloplasmatales</taxon>
        <taxon>Haloplasmataceae</taxon>
        <taxon>Haloplasma</taxon>
    </lineage>
</organism>
<comment type="function">
    <text evidence="4">Responsible for synthesis of pseudouridine from uracil.</text>
</comment>
<dbReference type="PROSITE" id="PS01129">
    <property type="entry name" value="PSI_RLU"/>
    <property type="match status" value="1"/>
</dbReference>
<dbReference type="NCBIfam" id="TIGR00005">
    <property type="entry name" value="rluA_subfam"/>
    <property type="match status" value="1"/>
</dbReference>
<keyword evidence="4" id="KW-0413">Isomerase</keyword>
<dbReference type="PANTHER" id="PTHR21600">
    <property type="entry name" value="MITOCHONDRIAL RNA PSEUDOURIDINE SYNTHASE"/>
    <property type="match status" value="1"/>
</dbReference>
<dbReference type="AlphaFoldDB" id="U2E9P6"/>
<evidence type="ECO:0000256" key="4">
    <source>
        <dbReference type="RuleBase" id="RU362028"/>
    </source>
</evidence>
<dbReference type="PANTHER" id="PTHR21600:SF35">
    <property type="entry name" value="PSEUDOURIDINE SYNTHASE"/>
    <property type="match status" value="1"/>
</dbReference>
<feature type="domain" description="Pseudouridine synthase RsuA/RluA-like" evidence="5">
    <location>
        <begin position="93"/>
        <end position="243"/>
    </location>
</feature>
<comment type="similarity">
    <text evidence="2 4">Belongs to the pseudouridine synthase RluA family.</text>
</comment>
<dbReference type="EC" id="5.4.99.-" evidence="4"/>
<proteinExistence type="inferred from homology"/>
<comment type="catalytic activity">
    <reaction evidence="1 4">
        <text>a uridine in RNA = a pseudouridine in RNA</text>
        <dbReference type="Rhea" id="RHEA:48348"/>
        <dbReference type="Rhea" id="RHEA-COMP:12068"/>
        <dbReference type="Rhea" id="RHEA-COMP:12069"/>
        <dbReference type="ChEBI" id="CHEBI:65314"/>
        <dbReference type="ChEBI" id="CHEBI:65315"/>
    </reaction>
</comment>
<feature type="active site" evidence="3">
    <location>
        <position position="139"/>
    </location>
</feature>
<dbReference type="CDD" id="cd02869">
    <property type="entry name" value="PseudoU_synth_RluA_like"/>
    <property type="match status" value="1"/>
</dbReference>
<evidence type="ECO:0000256" key="3">
    <source>
        <dbReference type="PIRSR" id="PIRSR606225-1"/>
    </source>
</evidence>
<dbReference type="STRING" id="1033810.HLPCO_002468"/>
<dbReference type="SUPFAM" id="SSF55120">
    <property type="entry name" value="Pseudouridine synthase"/>
    <property type="match status" value="1"/>
</dbReference>
<dbReference type="InterPro" id="IPR020103">
    <property type="entry name" value="PsdUridine_synth_cat_dom_sf"/>
</dbReference>